<proteinExistence type="predicted"/>
<gene>
    <name evidence="3" type="ORF">K489DRAFT_61882</name>
</gene>
<dbReference type="RefSeq" id="XP_033456962.1">
    <property type="nucleotide sequence ID" value="XM_033608768.1"/>
</dbReference>
<reference evidence="3" key="1">
    <citation type="submission" date="2020-01" db="EMBL/GenBank/DDBJ databases">
        <authorList>
            <consortium name="DOE Joint Genome Institute"/>
            <person name="Haridas S."/>
            <person name="Albert R."/>
            <person name="Binder M."/>
            <person name="Bloem J."/>
            <person name="Labutti K."/>
            <person name="Salamov A."/>
            <person name="Andreopoulos B."/>
            <person name="Baker S.E."/>
            <person name="Barry K."/>
            <person name="Bills G."/>
            <person name="Bluhm B.H."/>
            <person name="Cannon C."/>
            <person name="Castanera R."/>
            <person name="Culley D.E."/>
            <person name="Daum C."/>
            <person name="Ezra D."/>
            <person name="Gonzalez J.B."/>
            <person name="Henrissat B."/>
            <person name="Kuo A."/>
            <person name="Liang C."/>
            <person name="Lipzen A."/>
            <person name="Lutzoni F."/>
            <person name="Magnuson J."/>
            <person name="Mondo S."/>
            <person name="Nolan M."/>
            <person name="Ohm R."/>
            <person name="Pangilinan J."/>
            <person name="Park H.-J."/>
            <person name="Ramirez L."/>
            <person name="Alfaro M."/>
            <person name="Sun H."/>
            <person name="Tritt A."/>
            <person name="Yoshinaga Y."/>
            <person name="Zwiers L.-H."/>
            <person name="Turgeon B.G."/>
            <person name="Goodwin S.B."/>
            <person name="Spatafora J.W."/>
            <person name="Crous P.W."/>
            <person name="Grigoriev I.V."/>
        </authorList>
    </citation>
    <scope>NUCLEOTIDE SEQUENCE</scope>
    <source>
        <strain evidence="3">CBS 342.82</strain>
    </source>
</reference>
<protein>
    <submittedName>
        <fullName evidence="3">Uncharacterized protein</fullName>
    </submittedName>
</protein>
<feature type="compositionally biased region" description="Polar residues" evidence="1">
    <location>
        <begin position="211"/>
        <end position="249"/>
    </location>
</feature>
<evidence type="ECO:0000313" key="2">
    <source>
        <dbReference type="Proteomes" id="UP000504637"/>
    </source>
</evidence>
<feature type="compositionally biased region" description="Polar residues" evidence="1">
    <location>
        <begin position="81"/>
        <end position="100"/>
    </location>
</feature>
<dbReference type="AlphaFoldDB" id="A0A6J3LVY1"/>
<keyword evidence="2" id="KW-1185">Reference proteome</keyword>
<feature type="compositionally biased region" description="Polar residues" evidence="1">
    <location>
        <begin position="10"/>
        <end position="20"/>
    </location>
</feature>
<organism evidence="3">
    <name type="scientific">Dissoconium aciculare CBS 342.82</name>
    <dbReference type="NCBI Taxonomy" id="1314786"/>
    <lineage>
        <taxon>Eukaryota</taxon>
        <taxon>Fungi</taxon>
        <taxon>Dikarya</taxon>
        <taxon>Ascomycota</taxon>
        <taxon>Pezizomycotina</taxon>
        <taxon>Dothideomycetes</taxon>
        <taxon>Dothideomycetidae</taxon>
        <taxon>Mycosphaerellales</taxon>
        <taxon>Dissoconiaceae</taxon>
        <taxon>Dissoconium</taxon>
    </lineage>
</organism>
<feature type="region of interest" description="Disordered" evidence="1">
    <location>
        <begin position="1"/>
        <end position="54"/>
    </location>
</feature>
<dbReference type="GeneID" id="54366568"/>
<feature type="region of interest" description="Disordered" evidence="1">
    <location>
        <begin position="211"/>
        <end position="253"/>
    </location>
</feature>
<name>A0A6J3LVY1_9PEZI</name>
<reference evidence="3" key="3">
    <citation type="submission" date="2025-08" db="UniProtKB">
        <authorList>
            <consortium name="RefSeq"/>
        </authorList>
    </citation>
    <scope>IDENTIFICATION</scope>
    <source>
        <strain evidence="3">CBS 342.82</strain>
    </source>
</reference>
<evidence type="ECO:0000313" key="3">
    <source>
        <dbReference type="RefSeq" id="XP_033456962.1"/>
    </source>
</evidence>
<dbReference type="OrthoDB" id="5552418at2759"/>
<accession>A0A6J3LVY1</accession>
<evidence type="ECO:0000256" key="1">
    <source>
        <dbReference type="SAM" id="MobiDB-lite"/>
    </source>
</evidence>
<sequence>MSSAELAASWTFSQSNQQDGNPIGPGAHDSIHRTSDGEISSAQPPSQPYQDTFDSEVQSELYARHGGNTSFTPARLRMPSDASQNHSLSEGVVGSSSWHNQPFHGDLAGLTPQTTDTPGQPARNSFLYGNQLLTPTSMTTIRDCSPGSLLIPGRTRIDGAYNVTGVAQHQPPWPAPAQVLQYSSHLQIPHASQGQNVPQFHLPLTEYNLCNADTTPESSSNPGHNPATQHKYNDPPTVSQNDWQPLQKSADSRQHNTIAMPASSSHSSMMLLGPHMLYNQDRHRLEHPYQLASVHNPTRNDSKTTTDVPLYTSHHTHEVHEAPIPEQPRFDQNYHEINLRSIFTNVHHGSLMGIDEKLLTMSAYYLSHIETQGLHLDCQDPNGAENECIRNQRTRDWDIFNHAWLTALQRQLELTHHSTQAQHPLRDAASVMDIPALEGLADELVRLCDRVDKYGLVDFQMGVAEDEIIDLILRCLAALEPRQDEPSNSIETD</sequence>
<reference evidence="3" key="2">
    <citation type="submission" date="2020-04" db="EMBL/GenBank/DDBJ databases">
        <authorList>
            <consortium name="NCBI Genome Project"/>
        </authorList>
    </citation>
    <scope>NUCLEOTIDE SEQUENCE</scope>
    <source>
        <strain evidence="3">CBS 342.82</strain>
    </source>
</reference>
<feature type="compositionally biased region" description="Polar residues" evidence="1">
    <location>
        <begin position="37"/>
        <end position="54"/>
    </location>
</feature>
<feature type="region of interest" description="Disordered" evidence="1">
    <location>
        <begin position="66"/>
        <end position="121"/>
    </location>
</feature>
<dbReference type="Proteomes" id="UP000504637">
    <property type="component" value="Unplaced"/>
</dbReference>